<accession>A0A2A9PP30</accession>
<dbReference type="OrthoDB" id="193716at2759"/>
<evidence type="ECO:0000256" key="1">
    <source>
        <dbReference type="ARBA" id="ARBA00022741"/>
    </source>
</evidence>
<dbReference type="GO" id="GO:0003724">
    <property type="term" value="F:RNA helicase activity"/>
    <property type="evidence" value="ECO:0007669"/>
    <property type="project" value="UniProtKB-EC"/>
</dbReference>
<dbReference type="STRING" id="268505.A0A2A9PP30"/>
<dbReference type="Proteomes" id="UP000037136">
    <property type="component" value="Unassembled WGS sequence"/>
</dbReference>
<evidence type="ECO:0000256" key="3">
    <source>
        <dbReference type="ARBA" id="ARBA00022806"/>
    </source>
</evidence>
<feature type="domain" description="Helicase C-terminal" evidence="10">
    <location>
        <begin position="352"/>
        <end position="513"/>
    </location>
</feature>
<evidence type="ECO:0000256" key="2">
    <source>
        <dbReference type="ARBA" id="ARBA00022801"/>
    </source>
</evidence>
<dbReference type="GO" id="GO:0003723">
    <property type="term" value="F:RNA binding"/>
    <property type="evidence" value="ECO:0007669"/>
    <property type="project" value="UniProtKB-UniRule"/>
</dbReference>
<evidence type="ECO:0000313" key="12">
    <source>
        <dbReference type="Proteomes" id="UP000037136"/>
    </source>
</evidence>
<dbReference type="EMBL" id="LAZP02000008">
    <property type="protein sequence ID" value="PFH63118.1"/>
    <property type="molecule type" value="Genomic_DNA"/>
</dbReference>
<feature type="region of interest" description="Disordered" evidence="8">
    <location>
        <begin position="50"/>
        <end position="95"/>
    </location>
</feature>
<dbReference type="PROSITE" id="PS51192">
    <property type="entry name" value="HELICASE_ATP_BIND_1"/>
    <property type="match status" value="1"/>
</dbReference>
<dbReference type="CDD" id="cd17964">
    <property type="entry name" value="DEADc_MSS116"/>
    <property type="match status" value="1"/>
</dbReference>
<dbReference type="InterPro" id="IPR011545">
    <property type="entry name" value="DEAD/DEAH_box_helicase_dom"/>
</dbReference>
<dbReference type="Gene3D" id="3.40.50.300">
    <property type="entry name" value="P-loop containing nucleotide triphosphate hydrolases"/>
    <property type="match status" value="2"/>
</dbReference>
<keyword evidence="3 6" id="KW-0347">Helicase</keyword>
<comment type="function">
    <text evidence="7">RNA helicase.</text>
</comment>
<name>A0A2A9PP30_OPHUN</name>
<sequence length="597" mass="65243">MLSLNQIGSSWSRAGRFLQGKSWAQNALSKTEYRQFVSITFASSRRTSILASMNDKSKGKRPERFRSGGRRRNHAQAVPSEFSAPDLATPQSQPLAEVSGALDAPRFSDLAGQNLVHPSIIQTITDDLKFDRMMPVQAATLATLLPPSRSDCLVQAKTGTGKTVAFLLPALQTLINQNRGPDAGISLLVISPTRELALQIADEANKLLQRLPKYRIRVAIGGTNRTKENQQILSGCDVLIATPGRLIDHMSDEPILSAFRHLDTLVLDEADRLLDMGFMPALKEIVGHLPDRGQTKRQGMLFSATIAPHVQQVAGFILSPGYKFISTIPEGEVNTHQRVPQLLIKVPTFSSLAPALIGSIREELAQHQDFKAIVFAPTAALAILYERVLSQISGLPPVSSLSSRNSQSRRMKVTNEYREAKSAILVATDVVARGMDFPGVTTVFQVGIPSDKQSYIHRLGRTARANAEGRGIFIVCEAEAWFPTRTLKEIPFITHEANLASAAEVDVVAEAMEENFRAKVYQAFLGYYKNHLKALKFTPEELVVQGNLFACEGLKAPGPPRIFKSTVGKMGLRGTKGLNVVPDPPKIKRTEAAEAAA</sequence>
<dbReference type="SUPFAM" id="SSF52540">
    <property type="entry name" value="P-loop containing nucleoside triphosphate hydrolases"/>
    <property type="match status" value="2"/>
</dbReference>
<keyword evidence="1 6" id="KW-0547">Nucleotide-binding</keyword>
<evidence type="ECO:0000256" key="6">
    <source>
        <dbReference type="RuleBase" id="RU000492"/>
    </source>
</evidence>
<evidence type="ECO:0000313" key="11">
    <source>
        <dbReference type="EMBL" id="PFH63118.1"/>
    </source>
</evidence>
<dbReference type="PROSITE" id="PS51194">
    <property type="entry name" value="HELICASE_CTER"/>
    <property type="match status" value="1"/>
</dbReference>
<organism evidence="11 12">
    <name type="scientific">Ophiocordyceps unilateralis</name>
    <name type="common">Zombie-ant fungus</name>
    <name type="synonym">Torrubia unilateralis</name>
    <dbReference type="NCBI Taxonomy" id="268505"/>
    <lineage>
        <taxon>Eukaryota</taxon>
        <taxon>Fungi</taxon>
        <taxon>Dikarya</taxon>
        <taxon>Ascomycota</taxon>
        <taxon>Pezizomycotina</taxon>
        <taxon>Sordariomycetes</taxon>
        <taxon>Hypocreomycetidae</taxon>
        <taxon>Hypocreales</taxon>
        <taxon>Ophiocordycipitaceae</taxon>
        <taxon>Ophiocordyceps</taxon>
    </lineage>
</organism>
<dbReference type="InterPro" id="IPR027417">
    <property type="entry name" value="P-loop_NTPase"/>
</dbReference>
<dbReference type="PANTHER" id="PTHR24031">
    <property type="entry name" value="RNA HELICASE"/>
    <property type="match status" value="1"/>
</dbReference>
<evidence type="ECO:0000256" key="8">
    <source>
        <dbReference type="SAM" id="MobiDB-lite"/>
    </source>
</evidence>
<evidence type="ECO:0000259" key="10">
    <source>
        <dbReference type="PROSITE" id="PS51194"/>
    </source>
</evidence>
<dbReference type="AlphaFoldDB" id="A0A2A9PP30"/>
<dbReference type="InterPro" id="IPR000629">
    <property type="entry name" value="RNA-helicase_DEAD-box_CS"/>
</dbReference>
<evidence type="ECO:0000259" key="9">
    <source>
        <dbReference type="PROSITE" id="PS51192"/>
    </source>
</evidence>
<comment type="catalytic activity">
    <reaction evidence="7">
        <text>ATP + H2O = ADP + phosphate + H(+)</text>
        <dbReference type="Rhea" id="RHEA:13065"/>
        <dbReference type="ChEBI" id="CHEBI:15377"/>
        <dbReference type="ChEBI" id="CHEBI:15378"/>
        <dbReference type="ChEBI" id="CHEBI:30616"/>
        <dbReference type="ChEBI" id="CHEBI:43474"/>
        <dbReference type="ChEBI" id="CHEBI:456216"/>
        <dbReference type="EC" id="3.6.4.13"/>
    </reaction>
</comment>
<keyword evidence="12" id="KW-1185">Reference proteome</keyword>
<dbReference type="CDD" id="cd18787">
    <property type="entry name" value="SF2_C_DEAD"/>
    <property type="match status" value="1"/>
</dbReference>
<reference evidence="11 12" key="1">
    <citation type="journal article" date="2015" name="BMC Genomics">
        <title>Gene expression during zombie ant biting behavior reflects the complexity underlying fungal parasitic behavioral manipulation.</title>
        <authorList>
            <person name="de Bekker C."/>
            <person name="Ohm R.A."/>
            <person name="Loreto R.G."/>
            <person name="Sebastian A."/>
            <person name="Albert I."/>
            <person name="Merrow M."/>
            <person name="Brachmann A."/>
            <person name="Hughes D.P."/>
        </authorList>
    </citation>
    <scope>NUCLEOTIDE SEQUENCE [LARGE SCALE GENOMIC DNA]</scope>
    <source>
        <strain evidence="11 12">SC16a</strain>
    </source>
</reference>
<protein>
    <recommendedName>
        <fullName evidence="7">ATP-dependent RNA helicase</fullName>
        <ecNumber evidence="7">3.6.4.13</ecNumber>
    </recommendedName>
</protein>
<gene>
    <name evidence="11" type="ORF">XA68_17762</name>
</gene>
<comment type="domain">
    <text evidence="7">The Q motif is unique to and characteristic of the DEAD box family of RNA helicases and controls ATP binding and hydrolysis.</text>
</comment>
<dbReference type="EC" id="3.6.4.13" evidence="7"/>
<dbReference type="InterPro" id="IPR001650">
    <property type="entry name" value="Helicase_C-like"/>
</dbReference>
<keyword evidence="4 6" id="KW-0067">ATP-binding</keyword>
<feature type="compositionally biased region" description="Basic and acidic residues" evidence="8">
    <location>
        <begin position="55"/>
        <end position="66"/>
    </location>
</feature>
<evidence type="ECO:0000256" key="5">
    <source>
        <dbReference type="ARBA" id="ARBA00022884"/>
    </source>
</evidence>
<dbReference type="GO" id="GO:0016787">
    <property type="term" value="F:hydrolase activity"/>
    <property type="evidence" value="ECO:0007669"/>
    <property type="project" value="UniProtKB-KW"/>
</dbReference>
<dbReference type="SMART" id="SM00487">
    <property type="entry name" value="DEXDc"/>
    <property type="match status" value="1"/>
</dbReference>
<dbReference type="PROSITE" id="PS00039">
    <property type="entry name" value="DEAD_ATP_HELICASE"/>
    <property type="match status" value="1"/>
</dbReference>
<reference evidence="11 12" key="2">
    <citation type="journal article" date="2017" name="Sci. Rep.">
        <title>Ant-infecting Ophiocordyceps genomes reveal a high diversity of potential behavioral manipulation genes and a possible major role for enterotoxins.</title>
        <authorList>
            <person name="de Bekker C."/>
            <person name="Ohm R.A."/>
            <person name="Evans H.C."/>
            <person name="Brachmann A."/>
            <person name="Hughes D.P."/>
        </authorList>
    </citation>
    <scope>NUCLEOTIDE SEQUENCE [LARGE SCALE GENOMIC DNA]</scope>
    <source>
        <strain evidence="11 12">SC16a</strain>
    </source>
</reference>
<evidence type="ECO:0000256" key="7">
    <source>
        <dbReference type="RuleBase" id="RU365068"/>
    </source>
</evidence>
<keyword evidence="2 6" id="KW-0378">Hydrolase</keyword>
<dbReference type="Pfam" id="PF00271">
    <property type="entry name" value="Helicase_C"/>
    <property type="match status" value="1"/>
</dbReference>
<proteinExistence type="inferred from homology"/>
<feature type="domain" description="Helicase ATP-binding" evidence="9">
    <location>
        <begin position="143"/>
        <end position="324"/>
    </location>
</feature>
<comment type="similarity">
    <text evidence="6">Belongs to the DEAD box helicase family.</text>
</comment>
<dbReference type="Pfam" id="PF00270">
    <property type="entry name" value="DEAD"/>
    <property type="match status" value="1"/>
</dbReference>
<comment type="caution">
    <text evidence="11">The sequence shown here is derived from an EMBL/GenBank/DDBJ whole genome shotgun (WGS) entry which is preliminary data.</text>
</comment>
<dbReference type="GO" id="GO:0005524">
    <property type="term" value="F:ATP binding"/>
    <property type="evidence" value="ECO:0007669"/>
    <property type="project" value="UniProtKB-UniRule"/>
</dbReference>
<dbReference type="SMART" id="SM00490">
    <property type="entry name" value="HELICc"/>
    <property type="match status" value="1"/>
</dbReference>
<keyword evidence="5 7" id="KW-0694">RNA-binding</keyword>
<dbReference type="InterPro" id="IPR014001">
    <property type="entry name" value="Helicase_ATP-bd"/>
</dbReference>
<evidence type="ECO:0000256" key="4">
    <source>
        <dbReference type="ARBA" id="ARBA00022840"/>
    </source>
</evidence>